<evidence type="ECO:0000256" key="3">
    <source>
        <dbReference type="ARBA" id="ARBA00022781"/>
    </source>
</evidence>
<evidence type="ECO:0000256" key="6">
    <source>
        <dbReference type="ARBA" id="ARBA00023310"/>
    </source>
</evidence>
<evidence type="ECO:0000256" key="1">
    <source>
        <dbReference type="ARBA" id="ARBA00004370"/>
    </source>
</evidence>
<organism evidence="7">
    <name type="scientific">freshwater metagenome</name>
    <dbReference type="NCBI Taxonomy" id="449393"/>
    <lineage>
        <taxon>unclassified sequences</taxon>
        <taxon>metagenomes</taxon>
        <taxon>ecological metagenomes</taxon>
    </lineage>
</organism>
<dbReference type="GO" id="GO:0016020">
    <property type="term" value="C:membrane"/>
    <property type="evidence" value="ECO:0007669"/>
    <property type="project" value="UniProtKB-SubCell"/>
</dbReference>
<dbReference type="PANTHER" id="PTHR11910">
    <property type="entry name" value="ATP SYNTHASE DELTA CHAIN"/>
    <property type="match status" value="1"/>
</dbReference>
<dbReference type="PRINTS" id="PR00125">
    <property type="entry name" value="ATPASEDELTA"/>
</dbReference>
<dbReference type="NCBIfam" id="TIGR01145">
    <property type="entry name" value="ATP_synt_delta"/>
    <property type="match status" value="1"/>
</dbReference>
<dbReference type="GO" id="GO:0046933">
    <property type="term" value="F:proton-transporting ATP synthase activity, rotational mechanism"/>
    <property type="evidence" value="ECO:0007669"/>
    <property type="project" value="InterPro"/>
</dbReference>
<dbReference type="InterPro" id="IPR000711">
    <property type="entry name" value="ATPase_OSCP/dsu"/>
</dbReference>
<proteinExistence type="inferred from homology"/>
<dbReference type="EMBL" id="CAFAAB010000129">
    <property type="protein sequence ID" value="CAB4789608.1"/>
    <property type="molecule type" value="Genomic_DNA"/>
</dbReference>
<dbReference type="HAMAP" id="MF_01416">
    <property type="entry name" value="ATP_synth_delta_bact"/>
    <property type="match status" value="1"/>
</dbReference>
<keyword evidence="3" id="KW-0375">Hydrogen ion transport</keyword>
<dbReference type="PROSITE" id="PS00389">
    <property type="entry name" value="ATPASE_DELTA"/>
    <property type="match status" value="1"/>
</dbReference>
<dbReference type="AlphaFoldDB" id="A0A6J6X387"/>
<dbReference type="Pfam" id="PF00213">
    <property type="entry name" value="OSCP"/>
    <property type="match status" value="1"/>
</dbReference>
<evidence type="ECO:0000256" key="2">
    <source>
        <dbReference type="ARBA" id="ARBA00022448"/>
    </source>
</evidence>
<protein>
    <submittedName>
        <fullName evidence="7">Unannotated protein</fullName>
    </submittedName>
</protein>
<sequence>MLPTIEGYAASVLSEIDTATTTVVSNDLAALDAASDVNPQLRGAMTDTSVPGIIRAAVLADVLQGKVDAVSLQLATYAVRVSPAQDANTSLHDLAVFVETFRRDGLVAASSLGLTMARSRVAGFADARLARLTPVDMEQIEDDLFRWARTIESTDELRRLLTDRDVTVAARQAVVQSLIGGRAHAQAVAIALYVIEGGRARDVVGTLDFLVDHVARARDWRVAKVHAAKDLSESERADLARALTAMIGHNVDLQIKIDPSLLAGVVVHVGDMRLDATTRGRLQSLKDALAVSRPAVFTVSN</sequence>
<evidence type="ECO:0000256" key="5">
    <source>
        <dbReference type="ARBA" id="ARBA00023136"/>
    </source>
</evidence>
<name>A0A6J6X387_9ZZZZ</name>
<evidence type="ECO:0000256" key="4">
    <source>
        <dbReference type="ARBA" id="ARBA00023065"/>
    </source>
</evidence>
<gene>
    <name evidence="7" type="ORF">UFOPK2958_01072</name>
</gene>
<keyword evidence="4" id="KW-0406">Ion transport</keyword>
<keyword evidence="6" id="KW-0066">ATP synthesis</keyword>
<keyword evidence="2" id="KW-0813">Transport</keyword>
<comment type="subcellular location">
    <subcellularLocation>
        <location evidence="1">Membrane</location>
    </subcellularLocation>
</comment>
<evidence type="ECO:0000313" key="7">
    <source>
        <dbReference type="EMBL" id="CAB4789608.1"/>
    </source>
</evidence>
<accession>A0A6J6X387</accession>
<keyword evidence="5" id="KW-0472">Membrane</keyword>
<reference evidence="7" key="1">
    <citation type="submission" date="2020-05" db="EMBL/GenBank/DDBJ databases">
        <authorList>
            <person name="Chiriac C."/>
            <person name="Salcher M."/>
            <person name="Ghai R."/>
            <person name="Kavagutti S V."/>
        </authorList>
    </citation>
    <scope>NUCLEOTIDE SEQUENCE</scope>
</reference>
<dbReference type="InterPro" id="IPR020781">
    <property type="entry name" value="ATPase_OSCP/d_CS"/>
</dbReference>